<gene>
    <name evidence="2" type="ORF">DUI87_25623</name>
</gene>
<reference evidence="2 3" key="1">
    <citation type="submission" date="2018-07" db="EMBL/GenBank/DDBJ databases">
        <title>A high quality draft genome assembly of the barn swallow (H. rustica rustica).</title>
        <authorList>
            <person name="Formenti G."/>
            <person name="Chiara M."/>
            <person name="Poveda L."/>
            <person name="Francoijs K.-J."/>
            <person name="Bonisoli-Alquati A."/>
            <person name="Canova L."/>
            <person name="Gianfranceschi L."/>
            <person name="Horner D.S."/>
            <person name="Saino N."/>
        </authorList>
    </citation>
    <scope>NUCLEOTIDE SEQUENCE [LARGE SCALE GENOMIC DNA]</scope>
    <source>
        <strain evidence="2">Chelidonia</strain>
        <tissue evidence="2">Blood</tissue>
    </source>
</reference>
<dbReference type="EMBL" id="QRBI01000154">
    <property type="protein sequence ID" value="RMB98143.1"/>
    <property type="molecule type" value="Genomic_DNA"/>
</dbReference>
<accession>A0A3M0JGM9</accession>
<sequence length="176" mass="18836">MLKGGGRQRPPPPGHLPLRLSRITCPKNPPEAAVSPEERCGNAPGRSVSCPSSAQSIPAQPAVLHPVPVHRCRTAGTQCGDAAPGMPHGCVARKAPLTQYVVGTKRVLIRVGERGSRAKNVMTIDLRESPGNNLTAGNSKSFSKPMKQENAVDQVIVRDLRKGRGEKIMEKKEEKG</sequence>
<evidence type="ECO:0000313" key="3">
    <source>
        <dbReference type="Proteomes" id="UP000269221"/>
    </source>
</evidence>
<keyword evidence="3" id="KW-1185">Reference proteome</keyword>
<evidence type="ECO:0000313" key="2">
    <source>
        <dbReference type="EMBL" id="RMB98143.1"/>
    </source>
</evidence>
<feature type="region of interest" description="Disordered" evidence="1">
    <location>
        <begin position="1"/>
        <end position="54"/>
    </location>
</feature>
<dbReference type="AlphaFoldDB" id="A0A3M0JGM9"/>
<proteinExistence type="predicted"/>
<protein>
    <submittedName>
        <fullName evidence="2">Uncharacterized protein</fullName>
    </submittedName>
</protein>
<comment type="caution">
    <text evidence="2">The sequence shown here is derived from an EMBL/GenBank/DDBJ whole genome shotgun (WGS) entry which is preliminary data.</text>
</comment>
<name>A0A3M0JGM9_HIRRU</name>
<dbReference type="Proteomes" id="UP000269221">
    <property type="component" value="Unassembled WGS sequence"/>
</dbReference>
<feature type="compositionally biased region" description="Polar residues" evidence="1">
    <location>
        <begin position="130"/>
        <end position="142"/>
    </location>
</feature>
<evidence type="ECO:0000256" key="1">
    <source>
        <dbReference type="SAM" id="MobiDB-lite"/>
    </source>
</evidence>
<feature type="region of interest" description="Disordered" evidence="1">
    <location>
        <begin position="128"/>
        <end position="150"/>
    </location>
</feature>
<organism evidence="2 3">
    <name type="scientific">Hirundo rustica rustica</name>
    <dbReference type="NCBI Taxonomy" id="333673"/>
    <lineage>
        <taxon>Eukaryota</taxon>
        <taxon>Metazoa</taxon>
        <taxon>Chordata</taxon>
        <taxon>Craniata</taxon>
        <taxon>Vertebrata</taxon>
        <taxon>Euteleostomi</taxon>
        <taxon>Archelosauria</taxon>
        <taxon>Archosauria</taxon>
        <taxon>Dinosauria</taxon>
        <taxon>Saurischia</taxon>
        <taxon>Theropoda</taxon>
        <taxon>Coelurosauria</taxon>
        <taxon>Aves</taxon>
        <taxon>Neognathae</taxon>
        <taxon>Neoaves</taxon>
        <taxon>Telluraves</taxon>
        <taxon>Australaves</taxon>
        <taxon>Passeriformes</taxon>
        <taxon>Sylvioidea</taxon>
        <taxon>Hirundinidae</taxon>
        <taxon>Hirundo</taxon>
    </lineage>
</organism>